<name>A0ACB8U9L1_9APHY</name>
<sequence length="290" mass="29522">MFAKVSTIALLAVAALSVQAVPQQGTSTVSSASVSATGSESVSAPGASSLPSSSEVSSAISSASSALSSALSSVLSSVTSETSSAIIPTGSSASVSAHSSSSTVSHSSSSGSAPSATSSGSSSAAMGVAVPFNTLVGLGVAAVAALAGSGLLEGRGIFGNLLARRAVTQMMEGKMILMGSNEVNFDGWVLNFLTDGWTETKSGRASNLWADHHRRDVLNKDSSEEILFVERGWHDCALQLSAQLNFQIQDLKMYVGNSKTRQGTSCLHVARSAKGFKSQLVNVGSVRDLR</sequence>
<keyword evidence="2" id="KW-1185">Reference proteome</keyword>
<evidence type="ECO:0000313" key="2">
    <source>
        <dbReference type="Proteomes" id="UP001055072"/>
    </source>
</evidence>
<gene>
    <name evidence="1" type="ORF">BDY19DRAFT_1035610</name>
</gene>
<organism evidence="1 2">
    <name type="scientific">Irpex rosettiformis</name>
    <dbReference type="NCBI Taxonomy" id="378272"/>
    <lineage>
        <taxon>Eukaryota</taxon>
        <taxon>Fungi</taxon>
        <taxon>Dikarya</taxon>
        <taxon>Basidiomycota</taxon>
        <taxon>Agaricomycotina</taxon>
        <taxon>Agaricomycetes</taxon>
        <taxon>Polyporales</taxon>
        <taxon>Irpicaceae</taxon>
        <taxon>Irpex</taxon>
    </lineage>
</organism>
<dbReference type="EMBL" id="MU274907">
    <property type="protein sequence ID" value="KAI0090851.1"/>
    <property type="molecule type" value="Genomic_DNA"/>
</dbReference>
<accession>A0ACB8U9L1</accession>
<protein>
    <submittedName>
        <fullName evidence="1">Uncharacterized protein</fullName>
    </submittedName>
</protein>
<comment type="caution">
    <text evidence="1">The sequence shown here is derived from an EMBL/GenBank/DDBJ whole genome shotgun (WGS) entry which is preliminary data.</text>
</comment>
<reference evidence="1" key="1">
    <citation type="journal article" date="2021" name="Environ. Microbiol.">
        <title>Gene family expansions and transcriptome signatures uncover fungal adaptations to wood decay.</title>
        <authorList>
            <person name="Hage H."/>
            <person name="Miyauchi S."/>
            <person name="Viragh M."/>
            <person name="Drula E."/>
            <person name="Min B."/>
            <person name="Chaduli D."/>
            <person name="Navarro D."/>
            <person name="Favel A."/>
            <person name="Norest M."/>
            <person name="Lesage-Meessen L."/>
            <person name="Balint B."/>
            <person name="Merenyi Z."/>
            <person name="de Eugenio L."/>
            <person name="Morin E."/>
            <person name="Martinez A.T."/>
            <person name="Baldrian P."/>
            <person name="Stursova M."/>
            <person name="Martinez M.J."/>
            <person name="Novotny C."/>
            <person name="Magnuson J.K."/>
            <person name="Spatafora J.W."/>
            <person name="Maurice S."/>
            <person name="Pangilinan J."/>
            <person name="Andreopoulos W."/>
            <person name="LaButti K."/>
            <person name="Hundley H."/>
            <person name="Na H."/>
            <person name="Kuo A."/>
            <person name="Barry K."/>
            <person name="Lipzen A."/>
            <person name="Henrissat B."/>
            <person name="Riley R."/>
            <person name="Ahrendt S."/>
            <person name="Nagy L.G."/>
            <person name="Grigoriev I.V."/>
            <person name="Martin F."/>
            <person name="Rosso M.N."/>
        </authorList>
    </citation>
    <scope>NUCLEOTIDE SEQUENCE</scope>
    <source>
        <strain evidence="1">CBS 384.51</strain>
    </source>
</reference>
<evidence type="ECO:0000313" key="1">
    <source>
        <dbReference type="EMBL" id="KAI0090851.1"/>
    </source>
</evidence>
<dbReference type="Proteomes" id="UP001055072">
    <property type="component" value="Unassembled WGS sequence"/>
</dbReference>
<proteinExistence type="predicted"/>